<dbReference type="InterPro" id="IPR052539">
    <property type="entry name" value="MGD_biosynthesis_adapter"/>
</dbReference>
<reference evidence="3" key="1">
    <citation type="submission" date="2017-12" db="EMBL/GenBank/DDBJ databases">
        <title>Draft genome sequence of Telmatospirillum siberiense 26-4b1T, an acidotolerant peatland alphaproteobacterium potentially involved in sulfur cycling.</title>
        <authorList>
            <person name="Hausmann B."/>
            <person name="Pjevac P."/>
            <person name="Schreck K."/>
            <person name="Herbold C.W."/>
            <person name="Daims H."/>
            <person name="Wagner M."/>
            <person name="Pester M."/>
            <person name="Loy A."/>
        </authorList>
    </citation>
    <scope>NUCLEOTIDE SEQUENCE [LARGE SCALE GENOMIC DNA]</scope>
    <source>
        <strain evidence="3">26-4b1</strain>
    </source>
</reference>
<dbReference type="Gene3D" id="3.40.50.300">
    <property type="entry name" value="P-loop containing nucleotide triphosphate hydrolases"/>
    <property type="match status" value="1"/>
</dbReference>
<dbReference type="PANTHER" id="PTHR40072:SF1">
    <property type="entry name" value="MOLYBDOPTERIN-GUANINE DINUCLEOTIDE BIOSYNTHESIS ADAPTER PROTEIN"/>
    <property type="match status" value="1"/>
</dbReference>
<dbReference type="RefSeq" id="WP_101253799.1">
    <property type="nucleotide sequence ID" value="NZ_PIUM01000066.1"/>
</dbReference>
<keyword evidence="3" id="KW-1185">Reference proteome</keyword>
<dbReference type="InterPro" id="IPR004435">
    <property type="entry name" value="MobB_dom"/>
</dbReference>
<evidence type="ECO:0000313" key="3">
    <source>
        <dbReference type="Proteomes" id="UP000233293"/>
    </source>
</evidence>
<dbReference type="CDD" id="cd03116">
    <property type="entry name" value="MobB"/>
    <property type="match status" value="1"/>
</dbReference>
<dbReference type="GO" id="GO:0005525">
    <property type="term" value="F:GTP binding"/>
    <property type="evidence" value="ECO:0007669"/>
    <property type="project" value="InterPro"/>
</dbReference>
<evidence type="ECO:0000313" key="2">
    <source>
        <dbReference type="EMBL" id="PKU21362.1"/>
    </source>
</evidence>
<evidence type="ECO:0000259" key="1">
    <source>
        <dbReference type="Pfam" id="PF03205"/>
    </source>
</evidence>
<organism evidence="2 3">
    <name type="scientific">Telmatospirillum siberiense</name>
    <dbReference type="NCBI Taxonomy" id="382514"/>
    <lineage>
        <taxon>Bacteria</taxon>
        <taxon>Pseudomonadati</taxon>
        <taxon>Pseudomonadota</taxon>
        <taxon>Alphaproteobacteria</taxon>
        <taxon>Rhodospirillales</taxon>
        <taxon>Rhodospirillaceae</taxon>
        <taxon>Telmatospirillum</taxon>
    </lineage>
</organism>
<name>A0A2N3PLT9_9PROT</name>
<protein>
    <submittedName>
        <fullName evidence="2">Molybdopterin-guanine dinucleotide biosynthesis protein B</fullName>
    </submittedName>
</protein>
<dbReference type="Pfam" id="PF03205">
    <property type="entry name" value="MobB"/>
    <property type="match status" value="1"/>
</dbReference>
<dbReference type="NCBIfam" id="TIGR00176">
    <property type="entry name" value="mobB"/>
    <property type="match status" value="1"/>
</dbReference>
<accession>A0A2N3PLT9</accession>
<comment type="caution">
    <text evidence="2">The sequence shown here is derived from an EMBL/GenBank/DDBJ whole genome shotgun (WGS) entry which is preliminary data.</text>
</comment>
<proteinExistence type="predicted"/>
<dbReference type="EMBL" id="PIUM01000066">
    <property type="protein sequence ID" value="PKU21362.1"/>
    <property type="molecule type" value="Genomic_DNA"/>
</dbReference>
<dbReference type="Proteomes" id="UP000233293">
    <property type="component" value="Unassembled WGS sequence"/>
</dbReference>
<sequence>MRVFGLAGWSGAGKTTLMIELVRRIVLRGIRVSTIKHAHHAFDIDRPGKDSHRHREAGATEVMVTSGARWALMHEIRGEGEPSLDALLAHMTPVDLLLIEGFKSEDYDKLEVHRPELGKPMLWPDTSRIVAVASDVPLGDLPLPRFDLADPDAIVRFILERTGLSR</sequence>
<feature type="domain" description="Molybdopterin-guanine dinucleotide biosynthesis protein B (MobB)" evidence="1">
    <location>
        <begin position="3"/>
        <end position="135"/>
    </location>
</feature>
<dbReference type="OrthoDB" id="9804758at2"/>
<dbReference type="PANTHER" id="PTHR40072">
    <property type="entry name" value="MOLYBDOPTERIN-GUANINE DINUCLEOTIDE BIOSYNTHESIS ADAPTER PROTEIN-RELATED"/>
    <property type="match status" value="1"/>
</dbReference>
<dbReference type="SUPFAM" id="SSF52540">
    <property type="entry name" value="P-loop containing nucleoside triphosphate hydrolases"/>
    <property type="match status" value="1"/>
</dbReference>
<dbReference type="InterPro" id="IPR027417">
    <property type="entry name" value="P-loop_NTPase"/>
</dbReference>
<dbReference type="AlphaFoldDB" id="A0A2N3PLT9"/>
<dbReference type="GO" id="GO:0006777">
    <property type="term" value="P:Mo-molybdopterin cofactor biosynthetic process"/>
    <property type="evidence" value="ECO:0007669"/>
    <property type="project" value="InterPro"/>
</dbReference>
<gene>
    <name evidence="2" type="primary">mobB</name>
    <name evidence="2" type="ORF">CWS72_27145</name>
</gene>